<dbReference type="Proteomes" id="UP001597461">
    <property type="component" value="Unassembled WGS sequence"/>
</dbReference>
<evidence type="ECO:0000313" key="2">
    <source>
        <dbReference type="EMBL" id="MFD2581297.1"/>
    </source>
</evidence>
<name>A0ABW5MDT2_9SPHI</name>
<protein>
    <recommendedName>
        <fullName evidence="4">Lipoprotein</fullName>
    </recommendedName>
</protein>
<evidence type="ECO:0000256" key="1">
    <source>
        <dbReference type="SAM" id="SignalP"/>
    </source>
</evidence>
<comment type="caution">
    <text evidence="2">The sequence shown here is derived from an EMBL/GenBank/DDBJ whole genome shotgun (WGS) entry which is preliminary data.</text>
</comment>
<reference evidence="3" key="1">
    <citation type="journal article" date="2019" name="Int. J. Syst. Evol. Microbiol.">
        <title>The Global Catalogue of Microorganisms (GCM) 10K type strain sequencing project: providing services to taxonomists for standard genome sequencing and annotation.</title>
        <authorList>
            <consortium name="The Broad Institute Genomics Platform"/>
            <consortium name="The Broad Institute Genome Sequencing Center for Infectious Disease"/>
            <person name="Wu L."/>
            <person name="Ma J."/>
        </authorList>
    </citation>
    <scope>NUCLEOTIDE SEQUENCE [LARGE SCALE GENOMIC DNA]</scope>
    <source>
        <strain evidence="3">KCTC 42866</strain>
    </source>
</reference>
<feature type="signal peptide" evidence="1">
    <location>
        <begin position="1"/>
        <end position="20"/>
    </location>
</feature>
<dbReference type="RefSeq" id="WP_379074362.1">
    <property type="nucleotide sequence ID" value="NZ_JBHULL010000003.1"/>
</dbReference>
<evidence type="ECO:0000313" key="3">
    <source>
        <dbReference type="Proteomes" id="UP001597461"/>
    </source>
</evidence>
<evidence type="ECO:0008006" key="4">
    <source>
        <dbReference type="Google" id="ProtNLM"/>
    </source>
</evidence>
<dbReference type="EMBL" id="JBHULL010000003">
    <property type="protein sequence ID" value="MFD2581297.1"/>
    <property type="molecule type" value="Genomic_DNA"/>
</dbReference>
<dbReference type="PROSITE" id="PS51257">
    <property type="entry name" value="PROKAR_LIPOPROTEIN"/>
    <property type="match status" value="1"/>
</dbReference>
<organism evidence="2 3">
    <name type="scientific">Pedobacter vanadiisoli</name>
    <dbReference type="NCBI Taxonomy" id="1761975"/>
    <lineage>
        <taxon>Bacteria</taxon>
        <taxon>Pseudomonadati</taxon>
        <taxon>Bacteroidota</taxon>
        <taxon>Sphingobacteriia</taxon>
        <taxon>Sphingobacteriales</taxon>
        <taxon>Sphingobacteriaceae</taxon>
        <taxon>Pedobacter</taxon>
    </lineage>
</organism>
<proteinExistence type="predicted"/>
<accession>A0ABW5MDT2</accession>
<feature type="chain" id="PRO_5045340357" description="Lipoprotein" evidence="1">
    <location>
        <begin position="21"/>
        <end position="101"/>
    </location>
</feature>
<sequence>MRKILILSLFVCVISGCSSMKNGGNSGIVTASGTIEKLGMTTFQYGTHLLKADNNKTYALKSASINLDTYLDKKVTIKGKKVAGYPLEGGLELIEVTLVKF</sequence>
<keyword evidence="3" id="KW-1185">Reference proteome</keyword>
<keyword evidence="1" id="KW-0732">Signal</keyword>
<gene>
    <name evidence="2" type="ORF">ACFSR6_02260</name>
</gene>